<evidence type="ECO:0000256" key="7">
    <source>
        <dbReference type="SAM" id="MobiDB-lite"/>
    </source>
</evidence>
<dbReference type="InterPro" id="IPR001138">
    <property type="entry name" value="Zn2Cys6_DnaBD"/>
</dbReference>
<accession>A0A7R7X9E5</accession>
<evidence type="ECO:0000256" key="4">
    <source>
        <dbReference type="ARBA" id="ARBA00023125"/>
    </source>
</evidence>
<keyword evidence="10" id="KW-1185">Reference proteome</keyword>
<proteinExistence type="predicted"/>
<dbReference type="CDD" id="cd00067">
    <property type="entry name" value="GAL4"/>
    <property type="match status" value="1"/>
</dbReference>
<evidence type="ECO:0000313" key="10">
    <source>
        <dbReference type="Proteomes" id="UP000654913"/>
    </source>
</evidence>
<evidence type="ECO:0000256" key="6">
    <source>
        <dbReference type="ARBA" id="ARBA00023242"/>
    </source>
</evidence>
<protein>
    <recommendedName>
        <fullName evidence="8">Zn(2)-C6 fungal-type domain-containing protein</fullName>
    </recommendedName>
</protein>
<gene>
    <name evidence="9" type="ORF">APUU_10094A</name>
</gene>
<dbReference type="Gene3D" id="4.10.240.10">
    <property type="entry name" value="Zn(2)-C6 fungal-type DNA-binding domain"/>
    <property type="match status" value="1"/>
</dbReference>
<name>A0A7R7X9E5_9EURO</name>
<dbReference type="GO" id="GO:0008270">
    <property type="term" value="F:zinc ion binding"/>
    <property type="evidence" value="ECO:0007669"/>
    <property type="project" value="InterPro"/>
</dbReference>
<dbReference type="GO" id="GO:0003677">
    <property type="term" value="F:DNA binding"/>
    <property type="evidence" value="ECO:0007669"/>
    <property type="project" value="UniProtKB-KW"/>
</dbReference>
<feature type="region of interest" description="Disordered" evidence="7">
    <location>
        <begin position="503"/>
        <end position="528"/>
    </location>
</feature>
<dbReference type="AlphaFoldDB" id="A0A7R7X9E5"/>
<keyword evidence="4" id="KW-0238">DNA-binding</keyword>
<evidence type="ECO:0000256" key="5">
    <source>
        <dbReference type="ARBA" id="ARBA00023163"/>
    </source>
</evidence>
<keyword evidence="5" id="KW-0804">Transcription</keyword>
<dbReference type="GO" id="GO:0006351">
    <property type="term" value="P:DNA-templated transcription"/>
    <property type="evidence" value="ECO:0007669"/>
    <property type="project" value="InterPro"/>
</dbReference>
<comment type="subcellular location">
    <subcellularLocation>
        <location evidence="1">Nucleus</location>
    </subcellularLocation>
</comment>
<dbReference type="OrthoDB" id="1924787at2759"/>
<evidence type="ECO:0000256" key="2">
    <source>
        <dbReference type="ARBA" id="ARBA00022723"/>
    </source>
</evidence>
<feature type="region of interest" description="Disordered" evidence="7">
    <location>
        <begin position="47"/>
        <end position="73"/>
    </location>
</feature>
<organism evidence="9 10">
    <name type="scientific">Aspergillus puulaauensis</name>
    <dbReference type="NCBI Taxonomy" id="1220207"/>
    <lineage>
        <taxon>Eukaryota</taxon>
        <taxon>Fungi</taxon>
        <taxon>Dikarya</taxon>
        <taxon>Ascomycota</taxon>
        <taxon>Pezizomycotina</taxon>
        <taxon>Eurotiomycetes</taxon>
        <taxon>Eurotiomycetidae</taxon>
        <taxon>Eurotiales</taxon>
        <taxon>Aspergillaceae</taxon>
        <taxon>Aspergillus</taxon>
    </lineage>
</organism>
<evidence type="ECO:0000313" key="9">
    <source>
        <dbReference type="EMBL" id="BCS17266.1"/>
    </source>
</evidence>
<dbReference type="Proteomes" id="UP000654913">
    <property type="component" value="Chromosome 1"/>
</dbReference>
<dbReference type="GO" id="GO:0005634">
    <property type="term" value="C:nucleus"/>
    <property type="evidence" value="ECO:0007669"/>
    <property type="project" value="UniProtKB-SubCell"/>
</dbReference>
<dbReference type="InterPro" id="IPR036864">
    <property type="entry name" value="Zn2-C6_fun-type_DNA-bd_sf"/>
</dbReference>
<feature type="domain" description="Zn(2)-C6 fungal-type" evidence="8">
    <location>
        <begin position="12"/>
        <end position="42"/>
    </location>
</feature>
<evidence type="ECO:0000256" key="3">
    <source>
        <dbReference type="ARBA" id="ARBA00023015"/>
    </source>
</evidence>
<sequence length="592" mass="66964">MSTDLRRPRAGACVTCRSRKRRCIPSSTGDACQLCHSLSRPCSLSVPPARRDIDGGYPRASEDTGPSNASEDPLTGLTSRQIWIELVHLYFRFIHDIPHTIFHEPTFLRRLDEGTAPMIHVYAMCALAARFSSNPVFDGTAPCDRGKVFATEAVRLSQPYMISPSLETVQGFLLIGYFLSGEGNVDGKHIYIGLARLHAERLSLGDNASAVHEEEYRRSWLSIHVASHWSAWDMAMEPMSLPQEPDFMPNIDDATFHTVSAEVLNANYVQDSPRCDMWAQMARTLGIYAKVNTLMRQLSCDKISFADYCAQAAEVELALDEWAANLPPRLAWNFDNLMFLAGRRLGQIYLAMHIGYFHFKQMLLFPFLDARAARNSRPDHAFKCKDSAAVVSSILQYSRNIKHCELDYFIYGHIGVVSSCVHLHTLLFSDDYRELPMVRQRLVSNFQYLMTVKSYWPIVEHYTTHLRTFQNSCRDSMSDPFVLDNWMARFLIEHSSLLSERQLAPHAEPGTSIQPDHKSSSGNATPARPSIEFLTAQGSENNEAMVTLEEPAQWDDLSRLLHDQEITGEALINSALSWLLDDRYDSNQVTPT</sequence>
<dbReference type="PANTHER" id="PTHR47338">
    <property type="entry name" value="ZN(II)2CYS6 TRANSCRIPTION FACTOR (EUROFUNG)-RELATED"/>
    <property type="match status" value="1"/>
</dbReference>
<dbReference type="KEGG" id="apuu:APUU_10094A"/>
<keyword evidence="3" id="KW-0805">Transcription regulation</keyword>
<dbReference type="SUPFAM" id="SSF57701">
    <property type="entry name" value="Zn2/Cys6 DNA-binding domain"/>
    <property type="match status" value="1"/>
</dbReference>
<feature type="compositionally biased region" description="Polar residues" evidence="7">
    <location>
        <begin position="64"/>
        <end position="73"/>
    </location>
</feature>
<dbReference type="GeneID" id="64967271"/>
<dbReference type="InterPro" id="IPR007219">
    <property type="entry name" value="XnlR_reg_dom"/>
</dbReference>
<dbReference type="InterPro" id="IPR050815">
    <property type="entry name" value="TF_fung"/>
</dbReference>
<evidence type="ECO:0000259" key="8">
    <source>
        <dbReference type="PROSITE" id="PS00463"/>
    </source>
</evidence>
<keyword evidence="6" id="KW-0539">Nucleus</keyword>
<reference evidence="9" key="1">
    <citation type="submission" date="2021-01" db="EMBL/GenBank/DDBJ databases">
        <authorList>
            <consortium name="Aspergillus puulaauensis MK2 genome sequencing consortium"/>
            <person name="Kazuki M."/>
            <person name="Futagami T."/>
        </authorList>
    </citation>
    <scope>NUCLEOTIDE SEQUENCE</scope>
    <source>
        <strain evidence="9">MK2</strain>
    </source>
</reference>
<dbReference type="Pfam" id="PF04082">
    <property type="entry name" value="Fungal_trans"/>
    <property type="match status" value="1"/>
</dbReference>
<dbReference type="RefSeq" id="XP_041549460.1">
    <property type="nucleotide sequence ID" value="XM_041706373.1"/>
</dbReference>
<dbReference type="EMBL" id="AP024443">
    <property type="protein sequence ID" value="BCS17266.1"/>
    <property type="molecule type" value="Genomic_DNA"/>
</dbReference>
<keyword evidence="2" id="KW-0479">Metal-binding</keyword>
<evidence type="ECO:0000256" key="1">
    <source>
        <dbReference type="ARBA" id="ARBA00004123"/>
    </source>
</evidence>
<reference evidence="9" key="2">
    <citation type="submission" date="2021-02" db="EMBL/GenBank/DDBJ databases">
        <title>Aspergillus puulaauensis MK2 genome sequence.</title>
        <authorList>
            <person name="Futagami T."/>
            <person name="Mori K."/>
            <person name="Kadooka C."/>
            <person name="Tanaka T."/>
        </authorList>
    </citation>
    <scope>NUCLEOTIDE SEQUENCE</scope>
    <source>
        <strain evidence="9">MK2</strain>
    </source>
</reference>
<dbReference type="PANTHER" id="PTHR47338:SF16">
    <property type="entry name" value="TRANSCRIPTION FACTOR, PUTATIVE (AFU_ORTHOLOGUE AFUA_2G09360)-RELATED"/>
    <property type="match status" value="1"/>
</dbReference>
<dbReference type="PROSITE" id="PS00463">
    <property type="entry name" value="ZN2_CY6_FUNGAL_1"/>
    <property type="match status" value="1"/>
</dbReference>
<dbReference type="CDD" id="cd12148">
    <property type="entry name" value="fungal_TF_MHR"/>
    <property type="match status" value="1"/>
</dbReference>
<dbReference type="GO" id="GO:0000981">
    <property type="term" value="F:DNA-binding transcription factor activity, RNA polymerase II-specific"/>
    <property type="evidence" value="ECO:0007669"/>
    <property type="project" value="InterPro"/>
</dbReference>